<dbReference type="PANTHER" id="PTHR33112:SF16">
    <property type="entry name" value="HETEROKARYON INCOMPATIBILITY DOMAIN-CONTAINING PROTEIN"/>
    <property type="match status" value="1"/>
</dbReference>
<evidence type="ECO:0000256" key="1">
    <source>
        <dbReference type="SAM" id="MobiDB-lite"/>
    </source>
</evidence>
<dbReference type="OrthoDB" id="5362512at2759"/>
<name>A0A6A5KAX0_9PLEO</name>
<evidence type="ECO:0000313" key="4">
    <source>
        <dbReference type="Proteomes" id="UP000800040"/>
    </source>
</evidence>
<feature type="domain" description="Heterokaryon incompatibility" evidence="2">
    <location>
        <begin position="218"/>
        <end position="382"/>
    </location>
</feature>
<organism evidence="3 4">
    <name type="scientific">Decorospora gaudefroyi</name>
    <dbReference type="NCBI Taxonomy" id="184978"/>
    <lineage>
        <taxon>Eukaryota</taxon>
        <taxon>Fungi</taxon>
        <taxon>Dikarya</taxon>
        <taxon>Ascomycota</taxon>
        <taxon>Pezizomycotina</taxon>
        <taxon>Dothideomycetes</taxon>
        <taxon>Pleosporomycetidae</taxon>
        <taxon>Pleosporales</taxon>
        <taxon>Pleosporineae</taxon>
        <taxon>Pleosporaceae</taxon>
        <taxon>Decorospora</taxon>
    </lineage>
</organism>
<evidence type="ECO:0000259" key="2">
    <source>
        <dbReference type="Pfam" id="PF06985"/>
    </source>
</evidence>
<dbReference type="EMBL" id="ML975351">
    <property type="protein sequence ID" value="KAF1831932.1"/>
    <property type="molecule type" value="Genomic_DNA"/>
</dbReference>
<accession>A0A6A5KAX0</accession>
<evidence type="ECO:0000313" key="3">
    <source>
        <dbReference type="EMBL" id="KAF1831932.1"/>
    </source>
</evidence>
<gene>
    <name evidence="3" type="ORF">BDW02DRAFT_555909</name>
</gene>
<dbReference type="PANTHER" id="PTHR33112">
    <property type="entry name" value="DOMAIN PROTEIN, PUTATIVE-RELATED"/>
    <property type="match status" value="1"/>
</dbReference>
<dbReference type="InterPro" id="IPR010730">
    <property type="entry name" value="HET"/>
</dbReference>
<dbReference type="Pfam" id="PF06985">
    <property type="entry name" value="HET"/>
    <property type="match status" value="1"/>
</dbReference>
<dbReference type="Proteomes" id="UP000800040">
    <property type="component" value="Unassembled WGS sequence"/>
</dbReference>
<protein>
    <submittedName>
        <fullName evidence="3">HET-domain-containing protein</fullName>
    </submittedName>
</protein>
<reference evidence="3" key="1">
    <citation type="submission" date="2020-01" db="EMBL/GenBank/DDBJ databases">
        <authorList>
            <consortium name="DOE Joint Genome Institute"/>
            <person name="Haridas S."/>
            <person name="Albert R."/>
            <person name="Binder M."/>
            <person name="Bloem J."/>
            <person name="Labutti K."/>
            <person name="Salamov A."/>
            <person name="Andreopoulos B."/>
            <person name="Baker S.E."/>
            <person name="Barry K."/>
            <person name="Bills G."/>
            <person name="Bluhm B.H."/>
            <person name="Cannon C."/>
            <person name="Castanera R."/>
            <person name="Culley D.E."/>
            <person name="Daum C."/>
            <person name="Ezra D."/>
            <person name="Gonzalez J.B."/>
            <person name="Henrissat B."/>
            <person name="Kuo A."/>
            <person name="Liang C."/>
            <person name="Lipzen A."/>
            <person name="Lutzoni F."/>
            <person name="Magnuson J."/>
            <person name="Mondo S."/>
            <person name="Nolan M."/>
            <person name="Ohm R."/>
            <person name="Pangilinan J."/>
            <person name="Park H.-J."/>
            <person name="Ramirez L."/>
            <person name="Alfaro M."/>
            <person name="Sun H."/>
            <person name="Tritt A."/>
            <person name="Yoshinaga Y."/>
            <person name="Zwiers L.-H."/>
            <person name="Turgeon B.G."/>
            <person name="Goodwin S.B."/>
            <person name="Spatafora J.W."/>
            <person name="Crous P.W."/>
            <person name="Grigoriev I.V."/>
        </authorList>
    </citation>
    <scope>NUCLEOTIDE SEQUENCE</scope>
    <source>
        <strain evidence="3">P77</strain>
    </source>
</reference>
<sequence>MRSMRSLLFPSSKKKPTTSPTPAIPLHTLCPSCASLSHTWPVLTAAAQRNSPPNQWPTHLLCTVAHLVQARPTCHLCAFILASLDDGPRSKLDANVYLRGVGTSDGSVSVGVYVGLRVPASDGTKPVSGFFLRTYSHSDRNDAFFSHVTTKSRQVLARDNIGLARGWIQTCAATHKHCQSFQQRTVAAHSMPTRVLEVGPKTVRLRCNMAAKKQKFEYLALSHMWGENHSQQLRLLKANLKAFQAEIPMHKLATSSTFIEAIRVTRELGYGFLWIDSLCIIQDSDEDWKFEAARMAIVYGNAVCNIASLFPPARGENARRVGRRQDPRIWNPCILRAATPTALGVYVEHAKDASMLVDEEWGRDWLIQDKWPLFGRAWTFQEYLLSPRTLLIGHQNLMYQCTQLFYDELLGPLGDNHGLEIDMQKPSLGIDLGKSHYFPASIRAVGSSTATTPLSSPATLSFVRDWLLIANEYRARKLSYAKDRTIAYAGVARAWQSLGGGGGGGGHLTYLAGAWAPCVPVCLLWHVAPKPAQLAYAHNGLPSGHLVPPYAVKVQEAVAQPAPSWSWFSVPTYAFHQIGFLLQDDEMAVRRKSYRTPPGACFDDVFWAEMVSFRFGSQPVGVFPASGFFEFGGLRITLRVKTLPVSVNWAADVWAQMRAVQTSTTCAEDRKIDCSPAFDYYPDDLSRTGKKPPKNGLLALVAELQIVRTGGSFTVQRRLVGLILVPGPERGTWMRVGVWKLKLRISGVPVTSGNMAQVARRWREYVFVSKKWSKETITLV</sequence>
<keyword evidence="4" id="KW-1185">Reference proteome</keyword>
<proteinExistence type="predicted"/>
<feature type="region of interest" description="Disordered" evidence="1">
    <location>
        <begin position="1"/>
        <end position="23"/>
    </location>
</feature>
<dbReference type="AlphaFoldDB" id="A0A6A5KAX0"/>